<dbReference type="InterPro" id="IPR011706">
    <property type="entry name" value="Cu-oxidase_C"/>
</dbReference>
<dbReference type="FunFam" id="2.60.40.420:FF:000021">
    <property type="entry name" value="Extracellular dihydrogeodin oxidase/laccase"/>
    <property type="match status" value="1"/>
</dbReference>
<evidence type="ECO:0000256" key="4">
    <source>
        <dbReference type="ARBA" id="ARBA00023002"/>
    </source>
</evidence>
<organism evidence="10 11">
    <name type="scientific">Clohesyomyces aquaticus</name>
    <dbReference type="NCBI Taxonomy" id="1231657"/>
    <lineage>
        <taxon>Eukaryota</taxon>
        <taxon>Fungi</taxon>
        <taxon>Dikarya</taxon>
        <taxon>Ascomycota</taxon>
        <taxon>Pezizomycotina</taxon>
        <taxon>Dothideomycetes</taxon>
        <taxon>Pleosporomycetidae</taxon>
        <taxon>Pleosporales</taxon>
        <taxon>Lindgomycetaceae</taxon>
        <taxon>Clohesyomyces</taxon>
    </lineage>
</organism>
<feature type="domain" description="Plastocyanin-like" evidence="7">
    <location>
        <begin position="248"/>
        <end position="387"/>
    </location>
</feature>
<keyword evidence="6" id="KW-0325">Glycoprotein</keyword>
<dbReference type="InterPro" id="IPR045087">
    <property type="entry name" value="Cu-oxidase_fam"/>
</dbReference>
<dbReference type="Pfam" id="PF07731">
    <property type="entry name" value="Cu-oxidase_2"/>
    <property type="match status" value="1"/>
</dbReference>
<keyword evidence="3" id="KW-0677">Repeat</keyword>
<dbReference type="GO" id="GO:0005507">
    <property type="term" value="F:copper ion binding"/>
    <property type="evidence" value="ECO:0007669"/>
    <property type="project" value="InterPro"/>
</dbReference>
<evidence type="ECO:0000259" key="8">
    <source>
        <dbReference type="Pfam" id="PF07731"/>
    </source>
</evidence>
<dbReference type="InterPro" id="IPR001117">
    <property type="entry name" value="Cu-oxidase_2nd"/>
</dbReference>
<keyword evidence="11" id="KW-1185">Reference proteome</keyword>
<sequence>MDPAESDIHVQAQNLEVVVVAKGFVARGWFPYFNLSDCADLLHSTLEHCGKGCQPHFGHCESTSKKSSGSGYPIGDGAYPNVQSGCVPCEGQSGSLPYCGADIYTNNYEFTPKTCRTVYYTFQITEGTISPDGVPRKALLVNGQMPGPTIEANWGDTVVVTVTNGLGNNGTSLHFHGLRQLYNNEYDGVPSLTQCPIAPGDTMTYEFVLTNYGTSWWHSHAGIQTWDGIFGPLIVHGPTSKEYDVDAGTILMQDWSHATVDSMYHAAEDAINGGPQTMDTGLINGMNVWGGDKEDYATGKRFELETKFEPGKTYLFRLINGAIQSTYKFQIDGHKLEVINMDFTAIKPYTTNILNVNIGQRYMVLVKADQTPGSYWMRAENQEACAKSTQGKDIKGIVRYVDASDATPTTTPHEYEEDECVDEPYASLVPINKMNAAEHDLEFEYDVIVKGDGRNLYRWWLNFTTFSSELGNPTVLSYIDNNTIPNVPGPLLIDVPNLGEWIYIVLESAIPLPHPIHLHGHDFLVLAQGEGNYTHGETPVNFENPPRRDTVLLPGAGHLLIAWKSDNPGSWLLHCHIGWHTSMGFALQVLEAKDMIKDTIKDAGMMGYTCRKWNEWVSWIDYRQLDSGV</sequence>
<dbReference type="Pfam" id="PF00394">
    <property type="entry name" value="Cu-oxidase"/>
    <property type="match status" value="1"/>
</dbReference>
<feature type="domain" description="Plastocyanin-like" evidence="8">
    <location>
        <begin position="486"/>
        <end position="593"/>
    </location>
</feature>
<dbReference type="SUPFAM" id="SSF49503">
    <property type="entry name" value="Cupredoxins"/>
    <property type="match status" value="3"/>
</dbReference>
<name>A0A1Y1Z2G5_9PLEO</name>
<dbReference type="EMBL" id="MCFA01000139">
    <property type="protein sequence ID" value="ORY04117.1"/>
    <property type="molecule type" value="Genomic_DNA"/>
</dbReference>
<dbReference type="InterPro" id="IPR008972">
    <property type="entry name" value="Cupredoxin"/>
</dbReference>
<evidence type="ECO:0000256" key="3">
    <source>
        <dbReference type="ARBA" id="ARBA00022737"/>
    </source>
</evidence>
<comment type="caution">
    <text evidence="10">The sequence shown here is derived from an EMBL/GenBank/DDBJ whole genome shotgun (WGS) entry which is preliminary data.</text>
</comment>
<dbReference type="Pfam" id="PF07732">
    <property type="entry name" value="Cu-oxidase_3"/>
    <property type="match status" value="1"/>
</dbReference>
<evidence type="ECO:0000259" key="9">
    <source>
        <dbReference type="Pfam" id="PF07732"/>
    </source>
</evidence>
<keyword evidence="2" id="KW-0479">Metal-binding</keyword>
<gene>
    <name evidence="10" type="ORF">BCR34DRAFT_634286</name>
</gene>
<dbReference type="OrthoDB" id="2121828at2759"/>
<dbReference type="PANTHER" id="PTHR11709:SF502">
    <property type="entry name" value="MULTICOPPER OXIDASE"/>
    <property type="match status" value="1"/>
</dbReference>
<feature type="domain" description="Plastocyanin-like" evidence="9">
    <location>
        <begin position="124"/>
        <end position="238"/>
    </location>
</feature>
<dbReference type="CDD" id="cd13901">
    <property type="entry name" value="CuRO_3_MaLCC_like"/>
    <property type="match status" value="1"/>
</dbReference>
<dbReference type="PANTHER" id="PTHR11709">
    <property type="entry name" value="MULTI-COPPER OXIDASE"/>
    <property type="match status" value="1"/>
</dbReference>
<dbReference type="STRING" id="1231657.A0A1Y1Z2G5"/>
<dbReference type="Gene3D" id="2.60.40.420">
    <property type="entry name" value="Cupredoxins - blue copper proteins"/>
    <property type="match status" value="3"/>
</dbReference>
<dbReference type="FunFam" id="2.60.40.420:FF:000038">
    <property type="entry name" value="Extracellular dihydrogeodin oxidase/laccase"/>
    <property type="match status" value="1"/>
</dbReference>
<keyword evidence="5" id="KW-0186">Copper</keyword>
<comment type="similarity">
    <text evidence="1">Belongs to the multicopper oxidase family.</text>
</comment>
<reference evidence="10 11" key="1">
    <citation type="submission" date="2016-07" db="EMBL/GenBank/DDBJ databases">
        <title>Pervasive Adenine N6-methylation of Active Genes in Fungi.</title>
        <authorList>
            <consortium name="DOE Joint Genome Institute"/>
            <person name="Mondo S.J."/>
            <person name="Dannebaum R.O."/>
            <person name="Kuo R.C."/>
            <person name="Labutti K."/>
            <person name="Haridas S."/>
            <person name="Kuo A."/>
            <person name="Salamov A."/>
            <person name="Ahrendt S.R."/>
            <person name="Lipzen A."/>
            <person name="Sullivan W."/>
            <person name="Andreopoulos W.B."/>
            <person name="Clum A."/>
            <person name="Lindquist E."/>
            <person name="Daum C."/>
            <person name="Ramamoorthy G.K."/>
            <person name="Gryganskyi A."/>
            <person name="Culley D."/>
            <person name="Magnuson J.K."/>
            <person name="James T.Y."/>
            <person name="O'Malley M.A."/>
            <person name="Stajich J.E."/>
            <person name="Spatafora J.W."/>
            <person name="Visel A."/>
            <person name="Grigoriev I.V."/>
        </authorList>
    </citation>
    <scope>NUCLEOTIDE SEQUENCE [LARGE SCALE GENOMIC DNA]</scope>
    <source>
        <strain evidence="10 11">CBS 115471</strain>
    </source>
</reference>
<evidence type="ECO:0000256" key="2">
    <source>
        <dbReference type="ARBA" id="ARBA00022723"/>
    </source>
</evidence>
<evidence type="ECO:0000256" key="6">
    <source>
        <dbReference type="ARBA" id="ARBA00023180"/>
    </source>
</evidence>
<evidence type="ECO:0000313" key="11">
    <source>
        <dbReference type="Proteomes" id="UP000193144"/>
    </source>
</evidence>
<evidence type="ECO:0000256" key="1">
    <source>
        <dbReference type="ARBA" id="ARBA00010609"/>
    </source>
</evidence>
<protein>
    <submittedName>
        <fullName evidence="10">Cupredoxin</fullName>
    </submittedName>
</protein>
<dbReference type="CDD" id="cd13854">
    <property type="entry name" value="CuRO_1_MaLCC_like"/>
    <property type="match status" value="1"/>
</dbReference>
<proteinExistence type="inferred from homology"/>
<dbReference type="InterPro" id="IPR011707">
    <property type="entry name" value="Cu-oxidase-like_N"/>
</dbReference>
<dbReference type="AlphaFoldDB" id="A0A1Y1Z2G5"/>
<dbReference type="Proteomes" id="UP000193144">
    <property type="component" value="Unassembled WGS sequence"/>
</dbReference>
<dbReference type="CDD" id="cd13880">
    <property type="entry name" value="CuRO_2_MaLCC_like"/>
    <property type="match status" value="1"/>
</dbReference>
<evidence type="ECO:0000313" key="10">
    <source>
        <dbReference type="EMBL" id="ORY04117.1"/>
    </source>
</evidence>
<keyword evidence="4" id="KW-0560">Oxidoreductase</keyword>
<accession>A0A1Y1Z2G5</accession>
<evidence type="ECO:0000259" key="7">
    <source>
        <dbReference type="Pfam" id="PF00394"/>
    </source>
</evidence>
<dbReference type="GO" id="GO:0016491">
    <property type="term" value="F:oxidoreductase activity"/>
    <property type="evidence" value="ECO:0007669"/>
    <property type="project" value="UniProtKB-KW"/>
</dbReference>
<evidence type="ECO:0000256" key="5">
    <source>
        <dbReference type="ARBA" id="ARBA00023008"/>
    </source>
</evidence>